<dbReference type="PANTHER" id="PTHR47053:SF1">
    <property type="entry name" value="MUREIN DD-ENDOPEPTIDASE MEPH-RELATED"/>
    <property type="match status" value="1"/>
</dbReference>
<evidence type="ECO:0000256" key="4">
    <source>
        <dbReference type="ARBA" id="ARBA00022807"/>
    </source>
</evidence>
<evidence type="ECO:0000256" key="1">
    <source>
        <dbReference type="ARBA" id="ARBA00007074"/>
    </source>
</evidence>
<proteinExistence type="inferred from homology"/>
<feature type="region of interest" description="Disordered" evidence="5">
    <location>
        <begin position="101"/>
        <end position="172"/>
    </location>
</feature>
<dbReference type="Proteomes" id="UP001501461">
    <property type="component" value="Unassembled WGS sequence"/>
</dbReference>
<dbReference type="Pfam" id="PF00877">
    <property type="entry name" value="NLPC_P60"/>
    <property type="match status" value="1"/>
</dbReference>
<evidence type="ECO:0000256" key="2">
    <source>
        <dbReference type="ARBA" id="ARBA00022670"/>
    </source>
</evidence>
<evidence type="ECO:0000313" key="8">
    <source>
        <dbReference type="Proteomes" id="UP001501461"/>
    </source>
</evidence>
<keyword evidence="8" id="KW-1185">Reference proteome</keyword>
<dbReference type="InterPro" id="IPR038765">
    <property type="entry name" value="Papain-like_cys_pep_sf"/>
</dbReference>
<comment type="similarity">
    <text evidence="1">Belongs to the peptidase C40 family.</text>
</comment>
<feature type="compositionally biased region" description="Low complexity" evidence="5">
    <location>
        <begin position="147"/>
        <end position="172"/>
    </location>
</feature>
<dbReference type="Gene3D" id="3.90.1720.10">
    <property type="entry name" value="endopeptidase domain like (from Nostoc punctiforme)"/>
    <property type="match status" value="1"/>
</dbReference>
<evidence type="ECO:0000259" key="6">
    <source>
        <dbReference type="PROSITE" id="PS51935"/>
    </source>
</evidence>
<dbReference type="EMBL" id="BAAAMN010000056">
    <property type="protein sequence ID" value="GAA2044608.1"/>
    <property type="molecule type" value="Genomic_DNA"/>
</dbReference>
<evidence type="ECO:0000256" key="3">
    <source>
        <dbReference type="ARBA" id="ARBA00022801"/>
    </source>
</evidence>
<dbReference type="InterPro" id="IPR000064">
    <property type="entry name" value="NLP_P60_dom"/>
</dbReference>
<keyword evidence="4" id="KW-0788">Thiol protease</keyword>
<feature type="compositionally biased region" description="Low complexity" evidence="5">
    <location>
        <begin position="120"/>
        <end position="131"/>
    </location>
</feature>
<gene>
    <name evidence="7" type="ORF">GCM10009720_26900</name>
</gene>
<evidence type="ECO:0000313" key="7">
    <source>
        <dbReference type="EMBL" id="GAA2044608.1"/>
    </source>
</evidence>
<organism evidence="7 8">
    <name type="scientific">Yaniella flava</name>
    <dbReference type="NCBI Taxonomy" id="287930"/>
    <lineage>
        <taxon>Bacteria</taxon>
        <taxon>Bacillati</taxon>
        <taxon>Actinomycetota</taxon>
        <taxon>Actinomycetes</taxon>
        <taxon>Micrococcales</taxon>
        <taxon>Micrococcaceae</taxon>
        <taxon>Yaniella</taxon>
    </lineage>
</organism>
<protein>
    <submittedName>
        <fullName evidence="7">C40 family peptidase</fullName>
    </submittedName>
</protein>
<comment type="caution">
    <text evidence="7">The sequence shown here is derived from an EMBL/GenBank/DDBJ whole genome shotgun (WGS) entry which is preliminary data.</text>
</comment>
<sequence>MREVTQVSQRISTARHRATPVKGATLDAMTQTIGRSGRQAAVIAVASGMVLAVPPAANAAPVQTDRETSTLPATNFKLERTSRNADVITADSVSLDLGRADLESTPAPEPEPEQDLTPVTQETADQESSQTETEEAETQTDADTESQSETQTASATEETQAEPETSGSGSLSGVVSAAYSGVGTPYVWGGKGPGGWDCSGFVAWAYAQAGINIPSSTSAIRGSGQFARTSSPQPGDLVFQNGGSHVGIYVGNGQMIGAQNPSTGTILHDVTRNPLMGYYTYTG</sequence>
<name>A0ABP5GHD5_9MICC</name>
<feature type="compositionally biased region" description="Acidic residues" evidence="5">
    <location>
        <begin position="132"/>
        <end position="146"/>
    </location>
</feature>
<dbReference type="PANTHER" id="PTHR47053">
    <property type="entry name" value="MUREIN DD-ENDOPEPTIDASE MEPH-RELATED"/>
    <property type="match status" value="1"/>
</dbReference>
<keyword evidence="2" id="KW-0645">Protease</keyword>
<keyword evidence="3" id="KW-0378">Hydrolase</keyword>
<dbReference type="InterPro" id="IPR051202">
    <property type="entry name" value="Peptidase_C40"/>
</dbReference>
<accession>A0ABP5GHD5</accession>
<reference evidence="8" key="1">
    <citation type="journal article" date="2019" name="Int. J. Syst. Evol. Microbiol.">
        <title>The Global Catalogue of Microorganisms (GCM) 10K type strain sequencing project: providing services to taxonomists for standard genome sequencing and annotation.</title>
        <authorList>
            <consortium name="The Broad Institute Genomics Platform"/>
            <consortium name="The Broad Institute Genome Sequencing Center for Infectious Disease"/>
            <person name="Wu L."/>
            <person name="Ma J."/>
        </authorList>
    </citation>
    <scope>NUCLEOTIDE SEQUENCE [LARGE SCALE GENOMIC DNA]</scope>
    <source>
        <strain evidence="8">JCM 13595</strain>
    </source>
</reference>
<dbReference type="SUPFAM" id="SSF54001">
    <property type="entry name" value="Cysteine proteinases"/>
    <property type="match status" value="1"/>
</dbReference>
<evidence type="ECO:0000256" key="5">
    <source>
        <dbReference type="SAM" id="MobiDB-lite"/>
    </source>
</evidence>
<dbReference type="PROSITE" id="PS51935">
    <property type="entry name" value="NLPC_P60"/>
    <property type="match status" value="1"/>
</dbReference>
<feature type="domain" description="NlpC/P60" evidence="6">
    <location>
        <begin position="168"/>
        <end position="283"/>
    </location>
</feature>